<feature type="compositionally biased region" description="Polar residues" evidence="1">
    <location>
        <begin position="360"/>
        <end position="383"/>
    </location>
</feature>
<feature type="compositionally biased region" description="Low complexity" evidence="1">
    <location>
        <begin position="43"/>
        <end position="56"/>
    </location>
</feature>
<feature type="compositionally biased region" description="Low complexity" evidence="1">
    <location>
        <begin position="177"/>
        <end position="189"/>
    </location>
</feature>
<dbReference type="OrthoDB" id="1734943at2759"/>
<gene>
    <name evidence="2" type="ORF">WALSEDRAFT_69367</name>
</gene>
<dbReference type="AlphaFoldDB" id="I4YAC7"/>
<dbReference type="OMA" id="CASVIIH"/>
<feature type="region of interest" description="Disordered" evidence="1">
    <location>
        <begin position="1"/>
        <end position="56"/>
    </location>
</feature>
<feature type="compositionally biased region" description="Pro residues" evidence="1">
    <location>
        <begin position="190"/>
        <end position="202"/>
    </location>
</feature>
<protein>
    <submittedName>
        <fullName evidence="2">Uncharacterized protein</fullName>
    </submittedName>
</protein>
<evidence type="ECO:0000313" key="2">
    <source>
        <dbReference type="EMBL" id="EIM20919.1"/>
    </source>
</evidence>
<dbReference type="Proteomes" id="UP000005242">
    <property type="component" value="Unassembled WGS sequence"/>
</dbReference>
<dbReference type="InParanoid" id="I4YAC7"/>
<accession>I4YAC7</accession>
<feature type="region of interest" description="Disordered" evidence="1">
    <location>
        <begin position="360"/>
        <end position="386"/>
    </location>
</feature>
<dbReference type="RefSeq" id="XP_006958917.1">
    <property type="nucleotide sequence ID" value="XM_006958855.1"/>
</dbReference>
<name>I4YAC7_WALMC</name>
<dbReference type="KEGG" id="wse:WALSEDRAFT_69367"/>
<feature type="compositionally biased region" description="Polar residues" evidence="1">
    <location>
        <begin position="167"/>
        <end position="176"/>
    </location>
</feature>
<reference evidence="2 3" key="1">
    <citation type="journal article" date="2012" name="Fungal Genet. Biol.">
        <title>The genome of the xerotolerant mold Wallemia sebi reveals adaptations to osmotic stress and suggests cryptic sexual reproduction.</title>
        <authorList>
            <person name="Padamsee M."/>
            <person name="Kumar T.K.A."/>
            <person name="Riley R."/>
            <person name="Binder M."/>
            <person name="Boyd A."/>
            <person name="Calvo A.M."/>
            <person name="Furukawa K."/>
            <person name="Hesse C."/>
            <person name="Hohmann S."/>
            <person name="James T.Y."/>
            <person name="LaButti K."/>
            <person name="Lapidus A."/>
            <person name="Lindquist E."/>
            <person name="Lucas S."/>
            <person name="Miller K."/>
            <person name="Shantappa S."/>
            <person name="Grigoriev I.V."/>
            <person name="Hibbett D.S."/>
            <person name="McLaughlin D.J."/>
            <person name="Spatafora J.W."/>
            <person name="Aime M.C."/>
        </authorList>
    </citation>
    <scope>NUCLEOTIDE SEQUENCE [LARGE SCALE GENOMIC DNA]</scope>
    <source>
        <strain evidence="3">ATCC MYA-4683 / CBS 633.66</strain>
    </source>
</reference>
<feature type="region of interest" description="Disordered" evidence="1">
    <location>
        <begin position="167"/>
        <end position="203"/>
    </location>
</feature>
<evidence type="ECO:0000313" key="3">
    <source>
        <dbReference type="Proteomes" id="UP000005242"/>
    </source>
</evidence>
<sequence>MVALNLYKSIRSRPSSPDTRPSTHALSRGGSEPTKYRFKHTNSAPSPSPSLSAIEPSAGSGESTYIAMVSSRLLDGVNKIFMSSNTSLSGPSDGVPYKNRRSPKKANVYALANQIVQELEVAKHDVYLLRAVARQVHRYLSVFSSQLDPLLAMVCADPAFINVCNPNHSPTQSQTANLNNPQSNNTRNSPSPPPPTPLPMLPPQQTINNAQQFAFELAHTAWIIKNTIIGAFEDGIIPLLAKDLIKDGLEKLDGHVIRVVNPTIKSLRSYLGFIASALRESYPESNTITRKNGIDFNPLPQHLKALSKGMDAAKKILIKMVGPCKPEGEAWVARITVHLIWSAMLAFSVKKPINIQLNGKQVKKSATPSSDGTAKSRNGSPTPIHSAIGRVAAVSKPRTPSPDANLHEAIDHGNSIIVAEMEVFTRLIEKFVDGLIDLSEVEADGELEPNSIALARSALKESIESLKSMKSFTMELTDKSNLPEKLDLPIELPKVLALHLLIVRKAGLPKTPDRIWKWSWDAYADGIGGFGGAIRWQSAVFKVVEAAIVNEERNSDNDCWNRLIFDLIRCD</sequence>
<proteinExistence type="predicted"/>
<organism evidence="2 3">
    <name type="scientific">Wallemia mellicola (strain ATCC MYA-4683 / CBS 633.66)</name>
    <name type="common">Wallemia sebi (CBS 633.66)</name>
    <dbReference type="NCBI Taxonomy" id="671144"/>
    <lineage>
        <taxon>Eukaryota</taxon>
        <taxon>Fungi</taxon>
        <taxon>Dikarya</taxon>
        <taxon>Basidiomycota</taxon>
        <taxon>Wallemiomycotina</taxon>
        <taxon>Wallemiomycetes</taxon>
        <taxon>Wallemiales</taxon>
        <taxon>Wallemiaceae</taxon>
        <taxon>Wallemia</taxon>
    </lineage>
</organism>
<keyword evidence="3" id="KW-1185">Reference proteome</keyword>
<dbReference type="HOGENOM" id="CLU_480757_0_0_1"/>
<dbReference type="eggNOG" id="ENOG502S49G">
    <property type="taxonomic scope" value="Eukaryota"/>
</dbReference>
<feature type="compositionally biased region" description="Low complexity" evidence="1">
    <location>
        <begin position="12"/>
        <end position="22"/>
    </location>
</feature>
<dbReference type="GeneID" id="18475574"/>
<dbReference type="EMBL" id="JH668235">
    <property type="protein sequence ID" value="EIM20919.1"/>
    <property type="molecule type" value="Genomic_DNA"/>
</dbReference>
<evidence type="ECO:0000256" key="1">
    <source>
        <dbReference type="SAM" id="MobiDB-lite"/>
    </source>
</evidence>